<dbReference type="AlphaFoldDB" id="A0A4R8DT93"/>
<dbReference type="SUPFAM" id="SSF54506">
    <property type="entry name" value="Diaminopimelate epimerase-like"/>
    <property type="match status" value="1"/>
</dbReference>
<comment type="caution">
    <text evidence="4">The sequence shown here is derived from an EMBL/GenBank/DDBJ whole genome shotgun (WGS) entry which is preliminary data.</text>
</comment>
<feature type="active site" evidence="3">
    <location>
        <position position="46"/>
    </location>
</feature>
<dbReference type="OrthoDB" id="9788221at2"/>
<organism evidence="4 5">
    <name type="scientific">Dinghuibacter silviterrae</name>
    <dbReference type="NCBI Taxonomy" id="1539049"/>
    <lineage>
        <taxon>Bacteria</taxon>
        <taxon>Pseudomonadati</taxon>
        <taxon>Bacteroidota</taxon>
        <taxon>Chitinophagia</taxon>
        <taxon>Chitinophagales</taxon>
        <taxon>Chitinophagaceae</taxon>
        <taxon>Dinghuibacter</taxon>
    </lineage>
</organism>
<protein>
    <submittedName>
        <fullName evidence="4">PhzF family phenazine biosynthesis protein</fullName>
    </submittedName>
</protein>
<dbReference type="EMBL" id="SODV01000001">
    <property type="protein sequence ID" value="TDX00637.1"/>
    <property type="molecule type" value="Genomic_DNA"/>
</dbReference>
<accession>A0A4R8DT93</accession>
<dbReference type="Proteomes" id="UP000294498">
    <property type="component" value="Unassembled WGS sequence"/>
</dbReference>
<dbReference type="PANTHER" id="PTHR13774">
    <property type="entry name" value="PHENAZINE BIOSYNTHESIS PROTEIN"/>
    <property type="match status" value="1"/>
</dbReference>
<dbReference type="GO" id="GO:0016853">
    <property type="term" value="F:isomerase activity"/>
    <property type="evidence" value="ECO:0007669"/>
    <property type="project" value="UniProtKB-KW"/>
</dbReference>
<proteinExistence type="inferred from homology"/>
<sequence>MDLPLYQVDAFASRPFSGNPAAVVPLDEWLPDTLMQEIARENNLSETAFFTPRGADFHIRWFTPGGEINLCGHATLASAFVLFHELGYVRDEILFDSASGPLKVSREAAAPPGARGAVPAAPPEAAAPLLTLDFPAWPPRPVQEYPPALAQALNREIVSVHEYRDLLVELEDESAVRNLHPDFGLLRELGQCVIVTARGTDADFVSRFFAPHLGIDEDPVTGSAHTQLIPFWGARLNKKDLYAKQLSRRGGELWCTWAGDRVTISGACAFFLKGTISI</sequence>
<reference evidence="4 5" key="1">
    <citation type="submission" date="2019-03" db="EMBL/GenBank/DDBJ databases">
        <title>Genomic Encyclopedia of Type Strains, Phase IV (KMG-IV): sequencing the most valuable type-strain genomes for metagenomic binning, comparative biology and taxonomic classification.</title>
        <authorList>
            <person name="Goeker M."/>
        </authorList>
    </citation>
    <scope>NUCLEOTIDE SEQUENCE [LARGE SCALE GENOMIC DNA]</scope>
    <source>
        <strain evidence="4 5">DSM 100059</strain>
    </source>
</reference>
<evidence type="ECO:0000313" key="5">
    <source>
        <dbReference type="Proteomes" id="UP000294498"/>
    </source>
</evidence>
<dbReference type="GO" id="GO:0005737">
    <property type="term" value="C:cytoplasm"/>
    <property type="evidence" value="ECO:0007669"/>
    <property type="project" value="TreeGrafter"/>
</dbReference>
<name>A0A4R8DT93_9BACT</name>
<dbReference type="RefSeq" id="WP_133992483.1">
    <property type="nucleotide sequence ID" value="NZ_SODV01000001.1"/>
</dbReference>
<comment type="similarity">
    <text evidence="1">Belongs to the PhzF family.</text>
</comment>
<keyword evidence="2" id="KW-0413">Isomerase</keyword>
<dbReference type="Pfam" id="PF02567">
    <property type="entry name" value="PhzC-PhzF"/>
    <property type="match status" value="1"/>
</dbReference>
<evidence type="ECO:0000256" key="3">
    <source>
        <dbReference type="PIRSR" id="PIRSR016184-1"/>
    </source>
</evidence>
<evidence type="ECO:0000256" key="1">
    <source>
        <dbReference type="ARBA" id="ARBA00008270"/>
    </source>
</evidence>
<gene>
    <name evidence="4" type="ORF">EDB95_1663</name>
</gene>
<keyword evidence="5" id="KW-1185">Reference proteome</keyword>
<evidence type="ECO:0000313" key="4">
    <source>
        <dbReference type="EMBL" id="TDX00637.1"/>
    </source>
</evidence>
<dbReference type="NCBIfam" id="TIGR00654">
    <property type="entry name" value="PhzF_family"/>
    <property type="match status" value="1"/>
</dbReference>
<evidence type="ECO:0000256" key="2">
    <source>
        <dbReference type="ARBA" id="ARBA00023235"/>
    </source>
</evidence>
<dbReference type="PANTHER" id="PTHR13774:SF17">
    <property type="entry name" value="PHENAZINE BIOSYNTHESIS-LIKE DOMAIN-CONTAINING PROTEIN"/>
    <property type="match status" value="1"/>
</dbReference>
<dbReference type="PIRSF" id="PIRSF016184">
    <property type="entry name" value="PhzC_PhzF"/>
    <property type="match status" value="1"/>
</dbReference>
<dbReference type="InterPro" id="IPR003719">
    <property type="entry name" value="Phenazine_PhzF-like"/>
</dbReference>
<dbReference type="Gene3D" id="3.10.310.10">
    <property type="entry name" value="Diaminopimelate Epimerase, Chain A, domain 1"/>
    <property type="match status" value="2"/>
</dbReference>